<dbReference type="Gene3D" id="3.40.630.30">
    <property type="match status" value="1"/>
</dbReference>
<dbReference type="InterPro" id="IPR051531">
    <property type="entry name" value="N-acetyltransferase"/>
</dbReference>
<dbReference type="KEGG" id="ngl:RG1141_CH06240"/>
<proteinExistence type="predicted"/>
<sequence>MVAAFSSQRCLLCSPQERDLAQLVALRTDPHVRRYLGGPVSTEQSEARATLVISESGSHAVWAVHLKAVAPNCIGLVHIGPHHDEPDPELSYEFSPTVWGKGIAMEALQAVLTHAFDSLGHTRLVSETQAANLASRRLLERLGMKSEKTLERFGAEQVIYAIHRQPAG</sequence>
<dbReference type="eggNOG" id="COG1670">
    <property type="taxonomic scope" value="Bacteria"/>
</dbReference>
<evidence type="ECO:0000313" key="3">
    <source>
        <dbReference type="Proteomes" id="UP000028186"/>
    </source>
</evidence>
<dbReference type="AlphaFoldDB" id="A0A068T6P2"/>
<dbReference type="SUPFAM" id="SSF55729">
    <property type="entry name" value="Acyl-CoA N-acyltransferases (Nat)"/>
    <property type="match status" value="1"/>
</dbReference>
<organism evidence="2 3">
    <name type="scientific">Neorhizobium galegae bv. officinalis bv. officinalis str. HAMBI 1141</name>
    <dbReference type="NCBI Taxonomy" id="1028801"/>
    <lineage>
        <taxon>Bacteria</taxon>
        <taxon>Pseudomonadati</taxon>
        <taxon>Pseudomonadota</taxon>
        <taxon>Alphaproteobacteria</taxon>
        <taxon>Hyphomicrobiales</taxon>
        <taxon>Rhizobiaceae</taxon>
        <taxon>Rhizobium/Agrobacterium group</taxon>
        <taxon>Neorhizobium</taxon>
    </lineage>
</organism>
<dbReference type="InterPro" id="IPR000182">
    <property type="entry name" value="GNAT_dom"/>
</dbReference>
<dbReference type="RefSeq" id="WP_038540676.1">
    <property type="nucleotide sequence ID" value="NZ_HG938355.1"/>
</dbReference>
<dbReference type="InterPro" id="IPR016181">
    <property type="entry name" value="Acyl_CoA_acyltransferase"/>
</dbReference>
<dbReference type="PANTHER" id="PTHR43792:SF1">
    <property type="entry name" value="N-ACETYLTRANSFERASE DOMAIN-CONTAINING PROTEIN"/>
    <property type="match status" value="1"/>
</dbReference>
<name>A0A068T6P2_NEOGA</name>
<dbReference type="GO" id="GO:0016747">
    <property type="term" value="F:acyltransferase activity, transferring groups other than amino-acyl groups"/>
    <property type="evidence" value="ECO:0007669"/>
    <property type="project" value="InterPro"/>
</dbReference>
<evidence type="ECO:0000313" key="2">
    <source>
        <dbReference type="EMBL" id="CDN52985.1"/>
    </source>
</evidence>
<dbReference type="PROSITE" id="PS51186">
    <property type="entry name" value="GNAT"/>
    <property type="match status" value="1"/>
</dbReference>
<protein>
    <submittedName>
        <fullName evidence="2">Toxin-antitoxin system, toxin component, GNAT family</fullName>
    </submittedName>
</protein>
<dbReference type="EMBL" id="HG938355">
    <property type="protein sequence ID" value="CDN52985.1"/>
    <property type="molecule type" value="Genomic_DNA"/>
</dbReference>
<evidence type="ECO:0000259" key="1">
    <source>
        <dbReference type="PROSITE" id="PS51186"/>
    </source>
</evidence>
<accession>A0A068T6P2</accession>
<dbReference type="HOGENOM" id="CLU_013985_3_1_5"/>
<dbReference type="PATRIC" id="fig|1028801.3.peg.632"/>
<dbReference type="PANTHER" id="PTHR43792">
    <property type="entry name" value="GNAT FAMILY, PUTATIVE (AFU_ORTHOLOGUE AFUA_3G00765)-RELATED-RELATED"/>
    <property type="match status" value="1"/>
</dbReference>
<dbReference type="Proteomes" id="UP000028186">
    <property type="component" value="Chromosome I"/>
</dbReference>
<gene>
    <name evidence="2" type="ORF">RG1141_CH06240</name>
</gene>
<feature type="domain" description="N-acetyltransferase" evidence="1">
    <location>
        <begin position="10"/>
        <end position="166"/>
    </location>
</feature>
<dbReference type="Pfam" id="PF13302">
    <property type="entry name" value="Acetyltransf_3"/>
    <property type="match status" value="1"/>
</dbReference>
<reference evidence="3" key="1">
    <citation type="journal article" date="2014" name="BMC Genomics">
        <title>Genome sequencing of two Neorhizobium galegae strains reveals a noeT gene responsible for the unusual acetylation of the nodulation factors.</title>
        <authorList>
            <person name="Osterman J."/>
            <person name="Marsh J."/>
            <person name="Laine P.K."/>
            <person name="Zeng Z."/>
            <person name="Alatalo E."/>
            <person name="Sullivan J.T."/>
            <person name="Young J.P."/>
            <person name="Thomas-Oates J."/>
            <person name="Paulin L."/>
            <person name="Lindstrom K."/>
        </authorList>
    </citation>
    <scope>NUCLEOTIDE SEQUENCE [LARGE SCALE GENOMIC DNA]</scope>
    <source>
        <strain evidence="3">HAMBI 1141</strain>
    </source>
</reference>